<dbReference type="Pfam" id="PF02687">
    <property type="entry name" value="FtsX"/>
    <property type="match status" value="1"/>
</dbReference>
<evidence type="ECO:0000256" key="5">
    <source>
        <dbReference type="ARBA" id="ARBA00023136"/>
    </source>
</evidence>
<comment type="subcellular location">
    <subcellularLocation>
        <location evidence="1">Cell membrane</location>
        <topology evidence="1">Multi-pass membrane protein</topology>
    </subcellularLocation>
</comment>
<dbReference type="Pfam" id="PF12704">
    <property type="entry name" value="MacB_PCD"/>
    <property type="match status" value="2"/>
</dbReference>
<evidence type="ECO:0000313" key="11">
    <source>
        <dbReference type="Proteomes" id="UP001597110"/>
    </source>
</evidence>
<feature type="domain" description="ABC3 transporter permease C-terminal" evidence="8">
    <location>
        <begin position="684"/>
        <end position="797"/>
    </location>
</feature>
<dbReference type="PANTHER" id="PTHR30572">
    <property type="entry name" value="MEMBRANE COMPONENT OF TRANSPORTER-RELATED"/>
    <property type="match status" value="1"/>
</dbReference>
<evidence type="ECO:0000259" key="9">
    <source>
        <dbReference type="Pfam" id="PF12704"/>
    </source>
</evidence>
<feature type="transmembrane region" description="Helical" evidence="7">
    <location>
        <begin position="20"/>
        <end position="47"/>
    </location>
</feature>
<dbReference type="PANTHER" id="PTHR30572:SF4">
    <property type="entry name" value="ABC TRANSPORTER PERMEASE YTRF"/>
    <property type="match status" value="1"/>
</dbReference>
<evidence type="ECO:0000256" key="2">
    <source>
        <dbReference type="ARBA" id="ARBA00022475"/>
    </source>
</evidence>
<feature type="transmembrane region" description="Helical" evidence="7">
    <location>
        <begin position="384"/>
        <end position="414"/>
    </location>
</feature>
<evidence type="ECO:0000256" key="1">
    <source>
        <dbReference type="ARBA" id="ARBA00004651"/>
    </source>
</evidence>
<feature type="transmembrane region" description="Helical" evidence="7">
    <location>
        <begin position="435"/>
        <end position="456"/>
    </location>
</feature>
<evidence type="ECO:0000313" key="10">
    <source>
        <dbReference type="EMBL" id="MFD0727041.1"/>
    </source>
</evidence>
<dbReference type="InterPro" id="IPR050250">
    <property type="entry name" value="Macrolide_Exporter_MacB"/>
</dbReference>
<comment type="caution">
    <text evidence="10">The sequence shown here is derived from an EMBL/GenBank/DDBJ whole genome shotgun (WGS) entry which is preliminary data.</text>
</comment>
<reference evidence="11" key="1">
    <citation type="journal article" date="2019" name="Int. J. Syst. Evol. Microbiol.">
        <title>The Global Catalogue of Microorganisms (GCM) 10K type strain sequencing project: providing services to taxonomists for standard genome sequencing and annotation.</title>
        <authorList>
            <consortium name="The Broad Institute Genomics Platform"/>
            <consortium name="The Broad Institute Genome Sequencing Center for Infectious Disease"/>
            <person name="Wu L."/>
            <person name="Ma J."/>
        </authorList>
    </citation>
    <scope>NUCLEOTIDE SEQUENCE [LARGE SCALE GENOMIC DNA]</scope>
    <source>
        <strain evidence="11">CCUG 55585</strain>
    </source>
</reference>
<keyword evidence="5 7" id="KW-0472">Membrane</keyword>
<feature type="transmembrane region" description="Helical" evidence="7">
    <location>
        <begin position="288"/>
        <end position="312"/>
    </location>
</feature>
<dbReference type="RefSeq" id="WP_386825429.1">
    <property type="nucleotide sequence ID" value="NZ_JBHTIF010000004.1"/>
</dbReference>
<keyword evidence="2" id="KW-1003">Cell membrane</keyword>
<feature type="domain" description="MacB-like periplasmic core" evidence="9">
    <location>
        <begin position="490"/>
        <end position="650"/>
    </location>
</feature>
<protein>
    <submittedName>
        <fullName evidence="10">ABC transporter permease</fullName>
    </submittedName>
</protein>
<evidence type="ECO:0000256" key="6">
    <source>
        <dbReference type="ARBA" id="ARBA00038076"/>
    </source>
</evidence>
<evidence type="ECO:0000256" key="3">
    <source>
        <dbReference type="ARBA" id="ARBA00022692"/>
    </source>
</evidence>
<feature type="transmembrane region" description="Helical" evidence="7">
    <location>
        <begin position="732"/>
        <end position="754"/>
    </location>
</feature>
<keyword evidence="11" id="KW-1185">Reference proteome</keyword>
<proteinExistence type="inferred from homology"/>
<feature type="transmembrane region" description="Helical" evidence="7">
    <location>
        <begin position="675"/>
        <end position="700"/>
    </location>
</feature>
<feature type="transmembrane region" description="Helical" evidence="7">
    <location>
        <begin position="766"/>
        <end position="789"/>
    </location>
</feature>
<gene>
    <name evidence="10" type="ORF">ACFQ0E_15710</name>
</gene>
<dbReference type="Proteomes" id="UP001597110">
    <property type="component" value="Unassembled WGS sequence"/>
</dbReference>
<dbReference type="InterPro" id="IPR025857">
    <property type="entry name" value="MacB_PCD"/>
</dbReference>
<feature type="domain" description="MacB-like periplasmic core" evidence="9">
    <location>
        <begin position="24"/>
        <end position="249"/>
    </location>
</feature>
<keyword evidence="3 7" id="KW-0812">Transmembrane</keyword>
<evidence type="ECO:0000256" key="4">
    <source>
        <dbReference type="ARBA" id="ARBA00022989"/>
    </source>
</evidence>
<name>A0ABW2YHJ9_9GAMM</name>
<accession>A0ABW2YHJ9</accession>
<dbReference type="InterPro" id="IPR003838">
    <property type="entry name" value="ABC3_permease_C"/>
</dbReference>
<keyword evidence="4 7" id="KW-1133">Transmembrane helix</keyword>
<feature type="transmembrane region" description="Helical" evidence="7">
    <location>
        <begin position="340"/>
        <end position="364"/>
    </location>
</feature>
<organism evidence="10 11">
    <name type="scientific">Lysobacter brunescens</name>
    <dbReference type="NCBI Taxonomy" id="262323"/>
    <lineage>
        <taxon>Bacteria</taxon>
        <taxon>Pseudomonadati</taxon>
        <taxon>Pseudomonadota</taxon>
        <taxon>Gammaproteobacteria</taxon>
        <taxon>Lysobacterales</taxon>
        <taxon>Lysobacteraceae</taxon>
        <taxon>Lysobacter</taxon>
    </lineage>
</organism>
<evidence type="ECO:0000256" key="7">
    <source>
        <dbReference type="SAM" id="Phobius"/>
    </source>
</evidence>
<sequence>MSKLIFFLKYAFRNVVRKPLLSGSIIASLGISLGALLCIATLCYLLIVQPLPYQRPDELYVVTNEFSDKQGEVKGEAYTYPGVRYLDEKQTVFSQTATVYYSQDVLTSEASQPALNSTYATPGLFTLLDATMAMGRAFDDREKPETHNPNVVISYRAWQEEFNSDPEILKRKIEIAGRAYRVVGVTAKSFHEPQLLEAGHSTDIWIPWDFNPTDDERRQSWSNISDSILWLGRLKPTNTDAQAAQLLTTLIDTRWRQEVAGKEFFTGWTVRAKMAKFKDHITGDSTKMAVMLLIGVLGLTLISCVNIACLMMSRAAEQQKSMAIQASVGARKRQLFFGKLAEIGLLMVFATGIALAIAVVGFSILQTHMATVLPRVEELQLNAISMLIAVSLCVLLSLVFTALSIGAVNYNALAGMIQSGSKGGGLQLSKRKQQVLIAVQITIASFLIFCNMALFLNAKKIIDTDMGFQVDGVTRLFLDESVQAEQTSEQQIATLADIKAALLAIPGVEGISQSGSPLASFSGMALTDVASGKPYTPERKKIDHEYFRMINQRIVKGRGISQEDVRGERRVMVVDEAFARELGGDPLKIRLSTGDGEPYEIIGVVNEITIPNEDAGIPRAYTPIVADASYFLVKTSTEIDRETIASRIKEKTSNYVVNEYEPLINTYRLALFKQIATIAISASLTALIILLSGLGIYGIVNNSVRQRRFELGTRIAIGAKRRQLLKMILGQNLMPIAIGILIGLALLFGVYAFMRETVMPYISMDLIGVFVVNLAIVLGIAFAACYLPLRILFSRPPAFILRNE</sequence>
<dbReference type="EMBL" id="JBHTIF010000004">
    <property type="protein sequence ID" value="MFD0727041.1"/>
    <property type="molecule type" value="Genomic_DNA"/>
</dbReference>
<evidence type="ECO:0000259" key="8">
    <source>
        <dbReference type="Pfam" id="PF02687"/>
    </source>
</evidence>
<comment type="similarity">
    <text evidence="6">Belongs to the ABC-4 integral membrane protein family.</text>
</comment>